<dbReference type="NCBIfam" id="TIGR00797">
    <property type="entry name" value="matE"/>
    <property type="match status" value="1"/>
</dbReference>
<proteinExistence type="inferred from homology"/>
<feature type="transmembrane region" description="Helical" evidence="2">
    <location>
        <begin position="90"/>
        <end position="116"/>
    </location>
</feature>
<dbReference type="GO" id="GO:0042910">
    <property type="term" value="F:xenobiotic transmembrane transporter activity"/>
    <property type="evidence" value="ECO:0007669"/>
    <property type="project" value="InterPro"/>
</dbReference>
<feature type="transmembrane region" description="Helical" evidence="2">
    <location>
        <begin position="292"/>
        <end position="314"/>
    </location>
</feature>
<dbReference type="OrthoDB" id="422231at2759"/>
<dbReference type="GO" id="GO:0015297">
    <property type="term" value="F:antiporter activity"/>
    <property type="evidence" value="ECO:0007669"/>
    <property type="project" value="InterPro"/>
</dbReference>
<dbReference type="EMBL" id="CCKQ01017529">
    <property type="protein sequence ID" value="CDW89421.1"/>
    <property type="molecule type" value="Genomic_DNA"/>
</dbReference>
<name>A0A078B5F3_STYLE</name>
<feature type="transmembrane region" description="Helical" evidence="2">
    <location>
        <begin position="174"/>
        <end position="191"/>
    </location>
</feature>
<evidence type="ECO:0000313" key="3">
    <source>
        <dbReference type="EMBL" id="CDW89421.1"/>
    </source>
</evidence>
<feature type="transmembrane region" description="Helical" evidence="2">
    <location>
        <begin position="453"/>
        <end position="474"/>
    </location>
</feature>
<dbReference type="InterPro" id="IPR002528">
    <property type="entry name" value="MATE_fam"/>
</dbReference>
<dbReference type="Proteomes" id="UP000039865">
    <property type="component" value="Unassembled WGS sequence"/>
</dbReference>
<feature type="transmembrane region" description="Helical" evidence="2">
    <location>
        <begin position="427"/>
        <end position="447"/>
    </location>
</feature>
<protein>
    <submittedName>
        <fullName evidence="3">Na+-driven multidrug efflux pump</fullName>
    </submittedName>
</protein>
<feature type="transmembrane region" description="Helical" evidence="2">
    <location>
        <begin position="320"/>
        <end position="339"/>
    </location>
</feature>
<comment type="similarity">
    <text evidence="1">Belongs to the multi antimicrobial extrusion (MATE) (TC 2.A.66.1) family.</text>
</comment>
<evidence type="ECO:0000256" key="1">
    <source>
        <dbReference type="ARBA" id="ARBA00010199"/>
    </source>
</evidence>
<dbReference type="InParanoid" id="A0A078B5F3"/>
<feature type="transmembrane region" description="Helical" evidence="2">
    <location>
        <begin position="351"/>
        <end position="374"/>
    </location>
</feature>
<dbReference type="Pfam" id="PF01554">
    <property type="entry name" value="MatE"/>
    <property type="match status" value="2"/>
</dbReference>
<keyword evidence="2" id="KW-0812">Transmembrane</keyword>
<feature type="transmembrane region" description="Helical" evidence="2">
    <location>
        <begin position="230"/>
        <end position="252"/>
    </location>
</feature>
<organism evidence="3 4">
    <name type="scientific">Stylonychia lemnae</name>
    <name type="common">Ciliate</name>
    <dbReference type="NCBI Taxonomy" id="5949"/>
    <lineage>
        <taxon>Eukaryota</taxon>
        <taxon>Sar</taxon>
        <taxon>Alveolata</taxon>
        <taxon>Ciliophora</taxon>
        <taxon>Intramacronucleata</taxon>
        <taxon>Spirotrichea</taxon>
        <taxon>Stichotrichia</taxon>
        <taxon>Sporadotrichida</taxon>
        <taxon>Oxytrichidae</taxon>
        <taxon>Stylonychinae</taxon>
        <taxon>Stylonychia</taxon>
    </lineage>
</organism>
<dbReference type="GO" id="GO:0016020">
    <property type="term" value="C:membrane"/>
    <property type="evidence" value="ECO:0007669"/>
    <property type="project" value="InterPro"/>
</dbReference>
<evidence type="ECO:0000256" key="2">
    <source>
        <dbReference type="SAM" id="Phobius"/>
    </source>
</evidence>
<keyword evidence="4" id="KW-1185">Reference proteome</keyword>
<keyword evidence="2" id="KW-1133">Transmembrane helix</keyword>
<feature type="transmembrane region" description="Helical" evidence="2">
    <location>
        <begin position="137"/>
        <end position="154"/>
    </location>
</feature>
<dbReference type="PANTHER" id="PTHR11206">
    <property type="entry name" value="MULTIDRUG RESISTANCE PROTEIN"/>
    <property type="match status" value="1"/>
</dbReference>
<reference evidence="3 4" key="1">
    <citation type="submission" date="2014-06" db="EMBL/GenBank/DDBJ databases">
        <authorList>
            <person name="Swart Estienne"/>
        </authorList>
    </citation>
    <scope>NUCLEOTIDE SEQUENCE [LARGE SCALE GENOMIC DNA]</scope>
    <source>
        <strain evidence="3 4">130c</strain>
    </source>
</reference>
<keyword evidence="2" id="KW-0472">Membrane</keyword>
<evidence type="ECO:0000313" key="4">
    <source>
        <dbReference type="Proteomes" id="UP000039865"/>
    </source>
</evidence>
<feature type="transmembrane region" description="Helical" evidence="2">
    <location>
        <begin position="203"/>
        <end position="224"/>
    </location>
</feature>
<feature type="transmembrane region" description="Helical" evidence="2">
    <location>
        <begin position="48"/>
        <end position="70"/>
    </location>
</feature>
<dbReference type="AlphaFoldDB" id="A0A078B5F3"/>
<accession>A0A078B5F3</accession>
<sequence length="497" mass="56135">MRVGYDNKLSDLEKPLLTQSTAIQTLPTQDDQSEFGIADKKSDLKLHLVLLQIAKLSVCPIISMIFHPAYQAANTIIIGKHQNAVQLQATLGLTTLFMNTLIVTIQIGFNGSLSTLISQAFGQKDYRLCGLYLNRQLMLNGLIFLPMVIIMMFSKELYLLLGQDADMASEAATFLQITLPGFFCFGQYLCYQRFLAAQREVRFAMYINLVCFFLHIPLCYYLAISSDLQLVGVAIATSLHFGFRLIMMLICIRFSRFYKSIISLRDPDNFWNFKVQLKMSFQNSMMFISGQWALESFTLMSTFMSLQVIAAQIVCRNIILIVYMVPVGLAQASSVFVGNMIGQKKLKDAQIYAKMGALCSFIWGLFFVVIMTIMKTYVVQLFSSSLEINELVYQVFPILQVYVLIDSLQGMGIGLITGIGRQAKASIFTMTGFWGIGVPTAIILSFSFKLNLIGLWIGALVSISFCCISYYILIINTDWKQRIKEAIQRRRSEKKLP</sequence>
<dbReference type="OMA" id="WILFAYI"/>
<gene>
    <name evidence="3" type="primary">Contig19666.g20852</name>
    <name evidence="3" type="ORF">STYLEM_18554</name>
</gene>
<feature type="transmembrane region" description="Helical" evidence="2">
    <location>
        <begin position="394"/>
        <end position="415"/>
    </location>
</feature>